<dbReference type="GO" id="GO:0005655">
    <property type="term" value="C:nucleolar ribonuclease P complex"/>
    <property type="evidence" value="ECO:0007669"/>
    <property type="project" value="InterPro"/>
</dbReference>
<evidence type="ECO:0000313" key="3">
    <source>
        <dbReference type="Proteomes" id="UP001381693"/>
    </source>
</evidence>
<name>A0AAN8X8B0_HALRR</name>
<feature type="region of interest" description="Disordered" evidence="1">
    <location>
        <begin position="395"/>
        <end position="468"/>
    </location>
</feature>
<protein>
    <submittedName>
        <fullName evidence="2">Uncharacterized protein</fullName>
    </submittedName>
</protein>
<gene>
    <name evidence="2" type="ORF">SK128_014754</name>
</gene>
<dbReference type="GO" id="GO:0033204">
    <property type="term" value="F:ribonuclease P RNA binding"/>
    <property type="evidence" value="ECO:0007669"/>
    <property type="project" value="TreeGrafter"/>
</dbReference>
<sequence length="468" mass="53594">MTNTWKQKSVHSGSKKESKLNLKKKSKMIKKKKEKQSKGTKKQKTVIKNILENPFSLKLSYVGEDHEREIAKQLESCCEDLNAPSCKPPWNEVQKFKKGEERRKFCEEYRRNFMEKIRSDPNSLREYESVKEALSHLVFGYNAVMRALEKNNVAGILVKKDASLISLIEMFLPGCVNKCLPLVPLSGLDKILKSRNSTGFPKSIMVLGMKHSVKEKSCRFYHLYDKMSETLDCMLKAHHASSEEPDKEKDVNHDNVDGMEIFTDSNIENVESLMEKDGASDTYPVDLDLYHLKRKSKGERVFVPKVEATQTESLDTISLNSGPDNSHMNLDFIPTSFESHQLKPYKEKQKPFLKAFREKKKEIAKPKPNPTATVQFQFNFFLDKEGDPSLEITEEKAGHSQISMGTKRKLEKTGNEKTIRKKKKNKGLDKSGNGDQTKRKEKQSLSSVTYSYIPAKTKRIKNNPNRGS</sequence>
<keyword evidence="3" id="KW-1185">Reference proteome</keyword>
<evidence type="ECO:0000256" key="1">
    <source>
        <dbReference type="SAM" id="MobiDB-lite"/>
    </source>
</evidence>
<dbReference type="GO" id="GO:0004526">
    <property type="term" value="F:ribonuclease P activity"/>
    <property type="evidence" value="ECO:0007669"/>
    <property type="project" value="TreeGrafter"/>
</dbReference>
<proteinExistence type="predicted"/>
<evidence type="ECO:0000313" key="2">
    <source>
        <dbReference type="EMBL" id="KAK7079572.1"/>
    </source>
</evidence>
<dbReference type="InterPro" id="IPR042848">
    <property type="entry name" value="Rpp38"/>
</dbReference>
<dbReference type="GO" id="GO:0001650">
    <property type="term" value="C:fibrillar center"/>
    <property type="evidence" value="ECO:0007669"/>
    <property type="project" value="TreeGrafter"/>
</dbReference>
<feature type="compositionally biased region" description="Polar residues" evidence="1">
    <location>
        <begin position="1"/>
        <end position="11"/>
    </location>
</feature>
<dbReference type="GO" id="GO:0000172">
    <property type="term" value="C:ribonuclease MRP complex"/>
    <property type="evidence" value="ECO:0007669"/>
    <property type="project" value="InterPro"/>
</dbReference>
<accession>A0AAN8X8B0</accession>
<feature type="region of interest" description="Disordered" evidence="1">
    <location>
        <begin position="1"/>
        <end position="44"/>
    </location>
</feature>
<feature type="compositionally biased region" description="Basic residues" evidence="1">
    <location>
        <begin position="21"/>
        <end position="44"/>
    </location>
</feature>
<reference evidence="2 3" key="1">
    <citation type="submission" date="2023-11" db="EMBL/GenBank/DDBJ databases">
        <title>Halocaridina rubra genome assembly.</title>
        <authorList>
            <person name="Smith C."/>
        </authorList>
    </citation>
    <scope>NUCLEOTIDE SEQUENCE [LARGE SCALE GENOMIC DNA]</scope>
    <source>
        <strain evidence="2">EP-1</strain>
        <tissue evidence="2">Whole</tissue>
    </source>
</reference>
<dbReference type="AlphaFoldDB" id="A0AAN8X8B0"/>
<dbReference type="GO" id="GO:0001682">
    <property type="term" value="P:tRNA 5'-leader removal"/>
    <property type="evidence" value="ECO:0007669"/>
    <property type="project" value="InterPro"/>
</dbReference>
<dbReference type="PANTHER" id="PTHR46948">
    <property type="entry name" value="RIBONUCLEASE P PROTEIN SUBUNIT P38"/>
    <property type="match status" value="1"/>
</dbReference>
<dbReference type="PANTHER" id="PTHR46948:SF1">
    <property type="entry name" value="RIBONUCLEASE P PROTEIN SUBUNIT P38"/>
    <property type="match status" value="1"/>
</dbReference>
<dbReference type="Proteomes" id="UP001381693">
    <property type="component" value="Unassembled WGS sequence"/>
</dbReference>
<dbReference type="EMBL" id="JAXCGZ010006725">
    <property type="protein sequence ID" value="KAK7079572.1"/>
    <property type="molecule type" value="Genomic_DNA"/>
</dbReference>
<comment type="caution">
    <text evidence="2">The sequence shown here is derived from an EMBL/GenBank/DDBJ whole genome shotgun (WGS) entry which is preliminary data.</text>
</comment>
<organism evidence="2 3">
    <name type="scientific">Halocaridina rubra</name>
    <name type="common">Hawaiian red shrimp</name>
    <dbReference type="NCBI Taxonomy" id="373956"/>
    <lineage>
        <taxon>Eukaryota</taxon>
        <taxon>Metazoa</taxon>
        <taxon>Ecdysozoa</taxon>
        <taxon>Arthropoda</taxon>
        <taxon>Crustacea</taxon>
        <taxon>Multicrustacea</taxon>
        <taxon>Malacostraca</taxon>
        <taxon>Eumalacostraca</taxon>
        <taxon>Eucarida</taxon>
        <taxon>Decapoda</taxon>
        <taxon>Pleocyemata</taxon>
        <taxon>Caridea</taxon>
        <taxon>Atyoidea</taxon>
        <taxon>Atyidae</taxon>
        <taxon>Halocaridina</taxon>
    </lineage>
</organism>
<feature type="non-terminal residue" evidence="2">
    <location>
        <position position="468"/>
    </location>
</feature>